<keyword evidence="3" id="KW-0472">Membrane</keyword>
<geneLocation type="plasmid" evidence="6 7">
    <name>unnamed2</name>
</geneLocation>
<dbReference type="PROSITE" id="PS51257">
    <property type="entry name" value="PROKAR_LIPOPROTEIN"/>
    <property type="match status" value="1"/>
</dbReference>
<evidence type="ECO:0000256" key="5">
    <source>
        <dbReference type="ARBA" id="ARBA00023288"/>
    </source>
</evidence>
<accession>A0A7D5GEN9</accession>
<gene>
    <name evidence="6" type="ORF">HUG10_20095</name>
</gene>
<organism evidence="6 7">
    <name type="scientific">Halorarum halophilum</name>
    <dbReference type="NCBI Taxonomy" id="2743090"/>
    <lineage>
        <taxon>Archaea</taxon>
        <taxon>Methanobacteriati</taxon>
        <taxon>Methanobacteriota</taxon>
        <taxon>Stenosarchaea group</taxon>
        <taxon>Halobacteria</taxon>
        <taxon>Halobacteriales</taxon>
        <taxon>Haloferacaceae</taxon>
        <taxon>Halorarum</taxon>
    </lineage>
</organism>
<evidence type="ECO:0000256" key="3">
    <source>
        <dbReference type="ARBA" id="ARBA00023136"/>
    </source>
</evidence>
<dbReference type="SUPFAM" id="SSF53850">
    <property type="entry name" value="Periplasmic binding protein-like II"/>
    <property type="match status" value="1"/>
</dbReference>
<keyword evidence="6" id="KW-0614">Plasmid</keyword>
<evidence type="ECO:0000313" key="6">
    <source>
        <dbReference type="EMBL" id="QLG29912.1"/>
    </source>
</evidence>
<dbReference type="AlphaFoldDB" id="A0A7D5GEN9"/>
<dbReference type="KEGG" id="halg:HUG10_20095"/>
<reference evidence="6 7" key="1">
    <citation type="submission" date="2020-07" db="EMBL/GenBank/DDBJ databases">
        <title>Gai3-2, isolated from salt lake.</title>
        <authorList>
            <person name="Cui H."/>
            <person name="Shi X."/>
        </authorList>
    </citation>
    <scope>NUCLEOTIDE SEQUENCE [LARGE SCALE GENOMIC DNA]</scope>
    <source>
        <strain evidence="6 7">Gai3-2</strain>
        <plasmid evidence="6 7">unnamed2</plasmid>
    </source>
</reference>
<keyword evidence="2" id="KW-0732">Signal</keyword>
<keyword evidence="1" id="KW-1003">Cell membrane</keyword>
<sequence>MIKVVGAGSFVGLAGCTSSRAGDGGSGGTVGGGGDSKWGDFSGETLHFVTGESDDASQEFWDRVTQDFAAETGADIKVEYTGFGSAQIQRIAQLVQAGEAPTVNQTAFHQVATFVENDILVPLTDVMDDQVAPAIGNPNDASRFEFEGDLYQIPFWNNVGDFFYREDLADEVGMGAPDTWDKVLEYAEKVDGIRPGLNGSYVAAGQGAHAVAQLASWLYNNDGRIVERDSSGDLRIAIQDGKMRDRFVETLEFQRDLHEFSPEASDSTWDTLASSMAQNTAACQWYVGFRPPVRSFRAEQDFAEHVRCLQHPTSPAGSRTGRGGADGLSVFRNSNEEMGKQFIAFMMRPKYLLDLYMSIAPVHNIPAYPDFQQSDDYQEALKDLPYNQEDIAEYQERVANDWISYPAETEPPNPYIGAVFERSPLWDMQTEVLVNDTDIDVAIDQYAPKMQANLDETAGQ</sequence>
<evidence type="ECO:0000256" key="1">
    <source>
        <dbReference type="ARBA" id="ARBA00022475"/>
    </source>
</evidence>
<evidence type="ECO:0000256" key="4">
    <source>
        <dbReference type="ARBA" id="ARBA00023139"/>
    </source>
</evidence>
<dbReference type="PANTHER" id="PTHR43649:SF33">
    <property type="entry name" value="POLYGALACTURONAN_RHAMNOGALACTURONAN-BINDING PROTEIN YTCQ"/>
    <property type="match status" value="1"/>
</dbReference>
<proteinExistence type="predicted"/>
<keyword evidence="7" id="KW-1185">Reference proteome</keyword>
<dbReference type="RefSeq" id="WP_179171486.1">
    <property type="nucleotide sequence ID" value="NZ_CP058531.1"/>
</dbReference>
<dbReference type="PANTHER" id="PTHR43649">
    <property type="entry name" value="ARABINOSE-BINDING PROTEIN-RELATED"/>
    <property type="match status" value="1"/>
</dbReference>
<name>A0A7D5GEN9_9EURY</name>
<dbReference type="EMBL" id="CP058531">
    <property type="protein sequence ID" value="QLG29912.1"/>
    <property type="molecule type" value="Genomic_DNA"/>
</dbReference>
<keyword evidence="5" id="KW-0449">Lipoprotein</keyword>
<dbReference type="Proteomes" id="UP000509750">
    <property type="component" value="Plasmid unnamed2"/>
</dbReference>
<dbReference type="Pfam" id="PF01547">
    <property type="entry name" value="SBP_bac_1"/>
    <property type="match status" value="1"/>
</dbReference>
<dbReference type="InterPro" id="IPR050490">
    <property type="entry name" value="Bact_solute-bd_prot1"/>
</dbReference>
<dbReference type="GeneID" id="56031186"/>
<dbReference type="OrthoDB" id="18034at2157"/>
<evidence type="ECO:0000256" key="2">
    <source>
        <dbReference type="ARBA" id="ARBA00022729"/>
    </source>
</evidence>
<keyword evidence="4" id="KW-0564">Palmitate</keyword>
<dbReference type="InterPro" id="IPR006059">
    <property type="entry name" value="SBP"/>
</dbReference>
<dbReference type="Gene3D" id="3.40.190.10">
    <property type="entry name" value="Periplasmic binding protein-like II"/>
    <property type="match status" value="1"/>
</dbReference>
<evidence type="ECO:0000313" key="7">
    <source>
        <dbReference type="Proteomes" id="UP000509750"/>
    </source>
</evidence>
<protein>
    <submittedName>
        <fullName evidence="6">Extracellular solute-binding protein</fullName>
    </submittedName>
</protein>